<dbReference type="RefSeq" id="WP_075061038.1">
    <property type="nucleotide sequence ID" value="NZ_LGCL01000002.1"/>
</dbReference>
<dbReference type="SUPFAM" id="SSF55021">
    <property type="entry name" value="ACT-like"/>
    <property type="match status" value="1"/>
</dbReference>
<dbReference type="PROSITE" id="PS51371">
    <property type="entry name" value="CBS"/>
    <property type="match status" value="2"/>
</dbReference>
<evidence type="ECO:0000313" key="5">
    <source>
        <dbReference type="Proteomes" id="UP000050417"/>
    </source>
</evidence>
<dbReference type="PATRIC" id="fig|1134406.4.peg.3548"/>
<dbReference type="InterPro" id="IPR045865">
    <property type="entry name" value="ACT-like_dom_sf"/>
</dbReference>
<evidence type="ECO:0000259" key="3">
    <source>
        <dbReference type="PROSITE" id="PS51371"/>
    </source>
</evidence>
<dbReference type="AlphaFoldDB" id="A0A0P6XY71"/>
<organism evidence="4 5">
    <name type="scientific">Ornatilinea apprima</name>
    <dbReference type="NCBI Taxonomy" id="1134406"/>
    <lineage>
        <taxon>Bacteria</taxon>
        <taxon>Bacillati</taxon>
        <taxon>Chloroflexota</taxon>
        <taxon>Anaerolineae</taxon>
        <taxon>Anaerolineales</taxon>
        <taxon>Anaerolineaceae</taxon>
        <taxon>Ornatilinea</taxon>
    </lineage>
</organism>
<dbReference type="OrthoDB" id="9802114at2"/>
<feature type="domain" description="CBS" evidence="3">
    <location>
        <begin position="7"/>
        <end position="63"/>
    </location>
</feature>
<dbReference type="InterPro" id="IPR051257">
    <property type="entry name" value="Diverse_CBS-Domain"/>
</dbReference>
<dbReference type="SUPFAM" id="SSF54631">
    <property type="entry name" value="CBS-domain pair"/>
    <property type="match status" value="1"/>
</dbReference>
<proteinExistence type="predicted"/>
<dbReference type="InterPro" id="IPR000644">
    <property type="entry name" value="CBS_dom"/>
</dbReference>
<dbReference type="Proteomes" id="UP000050417">
    <property type="component" value="Unassembled WGS sequence"/>
</dbReference>
<protein>
    <recommendedName>
        <fullName evidence="3">CBS domain-containing protein</fullName>
    </recommendedName>
</protein>
<feature type="domain" description="CBS" evidence="3">
    <location>
        <begin position="82"/>
        <end position="140"/>
    </location>
</feature>
<dbReference type="EMBL" id="LGCL01000002">
    <property type="protein sequence ID" value="KPL81088.1"/>
    <property type="molecule type" value="Genomic_DNA"/>
</dbReference>
<dbReference type="Gene3D" id="3.30.70.260">
    <property type="match status" value="1"/>
</dbReference>
<dbReference type="CDD" id="cd04584">
    <property type="entry name" value="CBS_pair_AcuB_like"/>
    <property type="match status" value="1"/>
</dbReference>
<evidence type="ECO:0000313" key="4">
    <source>
        <dbReference type="EMBL" id="KPL81088.1"/>
    </source>
</evidence>
<accession>A0A0P6XY71</accession>
<dbReference type="STRING" id="1134406.ADN00_00750"/>
<dbReference type="InterPro" id="IPR046342">
    <property type="entry name" value="CBS_dom_sf"/>
</dbReference>
<dbReference type="Gene3D" id="3.10.580.10">
    <property type="entry name" value="CBS-domain"/>
    <property type="match status" value="1"/>
</dbReference>
<dbReference type="SMART" id="SM00116">
    <property type="entry name" value="CBS"/>
    <property type="match status" value="2"/>
</dbReference>
<dbReference type="PANTHER" id="PTHR43080:SF2">
    <property type="entry name" value="CBS DOMAIN-CONTAINING PROTEIN"/>
    <property type="match status" value="1"/>
</dbReference>
<keyword evidence="1 2" id="KW-0129">CBS domain</keyword>
<sequence length="219" mass="24277">MLVGNRMSHPVITVYPDTLLQDALDLMHKEKIRRLPVVDHRGKLIGIVSERVLLKAYPSDATSLSVWEMRSIMKKVTIEEFLTREVITVTEDTPLEEAARIMTDNHISGLPVMRDDKLVGFITETDLFKIFLEVMGARDPGVRITAEVTRQPGVLASITKAIHELGGDIMALGTFMGESADTGEILVKVDCVDPKQAVEAIKPFVVKVIDVRGVSSKRD</sequence>
<dbReference type="Pfam" id="PF00571">
    <property type="entry name" value="CBS"/>
    <property type="match status" value="2"/>
</dbReference>
<evidence type="ECO:0000256" key="1">
    <source>
        <dbReference type="ARBA" id="ARBA00023122"/>
    </source>
</evidence>
<evidence type="ECO:0000256" key="2">
    <source>
        <dbReference type="PROSITE-ProRule" id="PRU00703"/>
    </source>
</evidence>
<gene>
    <name evidence="4" type="ORF">ADN00_00750</name>
</gene>
<keyword evidence="5" id="KW-1185">Reference proteome</keyword>
<name>A0A0P6XY71_9CHLR</name>
<comment type="caution">
    <text evidence="4">The sequence shown here is derived from an EMBL/GenBank/DDBJ whole genome shotgun (WGS) entry which is preliminary data.</text>
</comment>
<reference evidence="4 5" key="1">
    <citation type="submission" date="2015-07" db="EMBL/GenBank/DDBJ databases">
        <title>Genome sequence of Ornatilinea apprima DSM 23815.</title>
        <authorList>
            <person name="Hemp J."/>
            <person name="Ward L.M."/>
            <person name="Pace L.A."/>
            <person name="Fischer W.W."/>
        </authorList>
    </citation>
    <scope>NUCLEOTIDE SEQUENCE [LARGE SCALE GENOMIC DNA]</scope>
    <source>
        <strain evidence="4 5">P3M-1</strain>
    </source>
</reference>
<dbReference type="PANTHER" id="PTHR43080">
    <property type="entry name" value="CBS DOMAIN-CONTAINING PROTEIN CBSX3, MITOCHONDRIAL"/>
    <property type="match status" value="1"/>
</dbReference>